<dbReference type="PANTHER" id="PTHR32410">
    <property type="entry name" value="CYSTEINE/HISTIDINE-RICH C1 DOMAIN FAMILY PROTEIN"/>
    <property type="match status" value="1"/>
</dbReference>
<dbReference type="InterPro" id="IPR053192">
    <property type="entry name" value="Vacuole_Formation_Reg"/>
</dbReference>
<keyword evidence="1" id="KW-0677">Repeat</keyword>
<evidence type="ECO:0000313" key="3">
    <source>
        <dbReference type="EMBL" id="KAB2092445.1"/>
    </source>
</evidence>
<dbReference type="InterPro" id="IPR046349">
    <property type="entry name" value="C1-like_sf"/>
</dbReference>
<dbReference type="PANTHER" id="PTHR32410:SF163">
    <property type="entry name" value="DC1 DOMAIN-CONTAINING PROTEIN"/>
    <property type="match status" value="1"/>
</dbReference>
<sequence>MEVQHFSHHHPLVFIQDHSVASKPGLCLGCEKPVEGWSYGCNQCEFYLHKGCAELELGPQIQHPFHPEHPLTLLPQSPYGGANWCSLCCKIFQGFAYNCYDCEFDLHINCALIQSSIAANFPNSLHPHPLHFIQNHNKEVEPDCTGCQKPISGPFYYCSDCNDWMCRICYEEVDISYGHYRCPASRCHYIAHVCCATDKAIWDGTIMLEGYDESIGELMVASEIKHSYHDHNLRLTFSGKTKDDDSQCDGCTRPISTPFYSCKQCKFFLHKDYAELPKEMRHPFHKHLLTLPNSHNEDNISWCCACCRWYQGFSYRCYRDCSFRIDIHCMLFSDTLKHPCHEHLLFLVHNNEGTSCSACFKRLDSGAVAYRCMKRCDFNLDVGCATLPFTAWYKYDRHPLTLTYSYDSEPARLHCDLCEKKREPYHWFYYCADCVNSLHLNCAVGDLPYMKLGNKLEFYHPHPVTVVKNIWNCPPCKVCGELCNGQALKCKESECNFTVHWGCRWRLK</sequence>
<dbReference type="Proteomes" id="UP000327439">
    <property type="component" value="Chromosome A02"/>
</dbReference>
<accession>A0A5J5WK04</accession>
<evidence type="ECO:0000313" key="4">
    <source>
        <dbReference type="Proteomes" id="UP000327439"/>
    </source>
</evidence>
<dbReference type="InterPro" id="IPR004146">
    <property type="entry name" value="DC1"/>
</dbReference>
<dbReference type="AlphaFoldDB" id="A0A5J5WK04"/>
<keyword evidence="4" id="KW-1185">Reference proteome</keyword>
<protein>
    <recommendedName>
        <fullName evidence="2">DC1 domain-containing protein</fullName>
    </recommendedName>
</protein>
<gene>
    <name evidence="3" type="ORF">ES319_A02G031300v1</name>
</gene>
<dbReference type="SUPFAM" id="SSF57889">
    <property type="entry name" value="Cysteine-rich domain"/>
    <property type="match status" value="7"/>
</dbReference>
<proteinExistence type="predicted"/>
<feature type="domain" description="DC1" evidence="2">
    <location>
        <begin position="395"/>
        <end position="443"/>
    </location>
</feature>
<feature type="domain" description="DC1" evidence="2">
    <location>
        <begin position="64"/>
        <end position="111"/>
    </location>
</feature>
<organism evidence="3 4">
    <name type="scientific">Gossypium barbadense</name>
    <name type="common">Sea Island cotton</name>
    <name type="synonym">Hibiscus barbadensis</name>
    <dbReference type="NCBI Taxonomy" id="3634"/>
    <lineage>
        <taxon>Eukaryota</taxon>
        <taxon>Viridiplantae</taxon>
        <taxon>Streptophyta</taxon>
        <taxon>Embryophyta</taxon>
        <taxon>Tracheophyta</taxon>
        <taxon>Spermatophyta</taxon>
        <taxon>Magnoliopsida</taxon>
        <taxon>eudicotyledons</taxon>
        <taxon>Gunneridae</taxon>
        <taxon>Pentapetalae</taxon>
        <taxon>rosids</taxon>
        <taxon>malvids</taxon>
        <taxon>Malvales</taxon>
        <taxon>Malvaceae</taxon>
        <taxon>Malvoideae</taxon>
        <taxon>Gossypium</taxon>
    </lineage>
</organism>
<dbReference type="Pfam" id="PF03107">
    <property type="entry name" value="C1_2"/>
    <property type="match status" value="5"/>
</dbReference>
<dbReference type="OrthoDB" id="938199at2759"/>
<evidence type="ECO:0000256" key="1">
    <source>
        <dbReference type="ARBA" id="ARBA00022737"/>
    </source>
</evidence>
<reference evidence="4" key="1">
    <citation type="journal article" date="2020" name="Nat. Genet.">
        <title>Genomic diversifications of five Gossypium allopolyploid species and their impact on cotton improvement.</title>
        <authorList>
            <person name="Chen Z.J."/>
            <person name="Sreedasyam A."/>
            <person name="Ando A."/>
            <person name="Song Q."/>
            <person name="De Santiago L.M."/>
            <person name="Hulse-Kemp A.M."/>
            <person name="Ding M."/>
            <person name="Ye W."/>
            <person name="Kirkbride R.C."/>
            <person name="Jenkins J."/>
            <person name="Plott C."/>
            <person name="Lovell J."/>
            <person name="Lin Y.M."/>
            <person name="Vaughn R."/>
            <person name="Liu B."/>
            <person name="Simpson S."/>
            <person name="Scheffler B.E."/>
            <person name="Wen L."/>
            <person name="Saski C.A."/>
            <person name="Grover C.E."/>
            <person name="Hu G."/>
            <person name="Conover J.L."/>
            <person name="Carlson J.W."/>
            <person name="Shu S."/>
            <person name="Boston L.B."/>
            <person name="Williams M."/>
            <person name="Peterson D.G."/>
            <person name="McGee K."/>
            <person name="Jones D.C."/>
            <person name="Wendel J.F."/>
            <person name="Stelly D.M."/>
            <person name="Grimwood J."/>
            <person name="Schmutz J."/>
        </authorList>
    </citation>
    <scope>NUCLEOTIDE SEQUENCE [LARGE SCALE GENOMIC DNA]</scope>
    <source>
        <strain evidence="4">cv. 3-79</strain>
    </source>
</reference>
<feature type="domain" description="DC1" evidence="2">
    <location>
        <begin position="228"/>
        <end position="271"/>
    </location>
</feature>
<feature type="domain" description="DC1" evidence="2">
    <location>
        <begin position="6"/>
        <end position="53"/>
    </location>
</feature>
<feature type="domain" description="DC1" evidence="2">
    <location>
        <begin position="339"/>
        <end position="385"/>
    </location>
</feature>
<dbReference type="EMBL" id="CM018203">
    <property type="protein sequence ID" value="KAB2092445.1"/>
    <property type="molecule type" value="Genomic_DNA"/>
</dbReference>
<name>A0A5J5WK04_GOSBA</name>
<evidence type="ECO:0000259" key="2">
    <source>
        <dbReference type="Pfam" id="PF03107"/>
    </source>
</evidence>